<gene>
    <name evidence="1" type="ORF">JK358_00565</name>
</gene>
<sequence>MIALLASLVIVAGFAGIVYVFAPAPGERWGMLLERYRPHAPMSDWSVADYEASRQYSDLAAVQARQEPGLPAPAPTPVRSKPARFPDLANIPCREETVQF</sequence>
<comment type="caution">
    <text evidence="1">The sequence shown here is derived from an EMBL/GenBank/DDBJ whole genome shotgun (WGS) entry which is preliminary data.</text>
</comment>
<dbReference type="RefSeq" id="WP_201942046.1">
    <property type="nucleotide sequence ID" value="NZ_JAERRJ010000001.1"/>
</dbReference>
<reference evidence="1 2" key="1">
    <citation type="submission" date="2021-01" db="EMBL/GenBank/DDBJ databases">
        <title>WGS of actinomycetes isolated from Thailand.</title>
        <authorList>
            <person name="Thawai C."/>
        </authorList>
    </citation>
    <scope>NUCLEOTIDE SEQUENCE [LARGE SCALE GENOMIC DNA]</scope>
    <source>
        <strain evidence="1 2">LPG 2</strain>
    </source>
</reference>
<evidence type="ECO:0008006" key="3">
    <source>
        <dbReference type="Google" id="ProtNLM"/>
    </source>
</evidence>
<keyword evidence="2" id="KW-1185">Reference proteome</keyword>
<evidence type="ECO:0000313" key="1">
    <source>
        <dbReference type="EMBL" id="MBL1072881.1"/>
    </source>
</evidence>
<protein>
    <recommendedName>
        <fullName evidence="3">DUF2510 domain-containing protein</fullName>
    </recommendedName>
</protein>
<dbReference type="EMBL" id="JAERRJ010000001">
    <property type="protein sequence ID" value="MBL1072881.1"/>
    <property type="molecule type" value="Genomic_DNA"/>
</dbReference>
<dbReference type="Proteomes" id="UP000602198">
    <property type="component" value="Unassembled WGS sequence"/>
</dbReference>
<name>A0ABS1LXG2_9NOCA</name>
<proteinExistence type="predicted"/>
<accession>A0ABS1LXG2</accession>
<evidence type="ECO:0000313" key="2">
    <source>
        <dbReference type="Proteomes" id="UP000602198"/>
    </source>
</evidence>
<organism evidence="1 2">
    <name type="scientific">Nocardia acididurans</name>
    <dbReference type="NCBI Taxonomy" id="2802282"/>
    <lineage>
        <taxon>Bacteria</taxon>
        <taxon>Bacillati</taxon>
        <taxon>Actinomycetota</taxon>
        <taxon>Actinomycetes</taxon>
        <taxon>Mycobacteriales</taxon>
        <taxon>Nocardiaceae</taxon>
        <taxon>Nocardia</taxon>
    </lineage>
</organism>